<dbReference type="GO" id="GO:0051213">
    <property type="term" value="F:dioxygenase activity"/>
    <property type="evidence" value="ECO:0007669"/>
    <property type="project" value="UniProtKB-KW"/>
</dbReference>
<name>A0A5B8MYZ5_9CHLO</name>
<dbReference type="SUPFAM" id="SSF63380">
    <property type="entry name" value="Riboflavin synthase domain-like"/>
    <property type="match status" value="1"/>
</dbReference>
<evidence type="ECO:0000256" key="1">
    <source>
        <dbReference type="SAM" id="MobiDB-lite"/>
    </source>
</evidence>
<dbReference type="Pfam" id="PF00175">
    <property type="entry name" value="NAD_binding_1"/>
    <property type="match status" value="1"/>
</dbReference>
<dbReference type="STRING" id="1764295.A0A5B8MYZ5"/>
<dbReference type="Gene3D" id="3.40.50.80">
    <property type="entry name" value="Nucleotide-binding domain of ferredoxin-NADP reductase (FNR) module"/>
    <property type="match status" value="1"/>
</dbReference>
<dbReference type="SUPFAM" id="SSF52343">
    <property type="entry name" value="Ferredoxin reductase-like, C-terminal NADP-linked domain"/>
    <property type="match status" value="1"/>
</dbReference>
<dbReference type="PANTHER" id="PTHR42815">
    <property type="entry name" value="FAD-BINDING, PUTATIVE (AFU_ORTHOLOGUE AFUA_6G07600)-RELATED"/>
    <property type="match status" value="1"/>
</dbReference>
<gene>
    <name evidence="3" type="ORF">A3770_18p82370</name>
</gene>
<evidence type="ECO:0000259" key="2">
    <source>
        <dbReference type="PROSITE" id="PS51384"/>
    </source>
</evidence>
<dbReference type="PROSITE" id="PS51384">
    <property type="entry name" value="FAD_FR"/>
    <property type="match status" value="1"/>
</dbReference>
<evidence type="ECO:0000313" key="4">
    <source>
        <dbReference type="Proteomes" id="UP000316726"/>
    </source>
</evidence>
<sequence>MAPPIGTTYHEGELAVQAKMGVAHTAAFRSGHQKTFLSKPVQEFFAERPFVMIAAHDAEGSMWCSMVATSDGTPCLSDISADSLVLKASTLRPNDALSGALVVGMEVGLIGIDFVTRSRVRVNCTVASALANGDVELAVEICASHCPQYITQRFWRADAAGTSGEAKGDEASARLTGPRGAPARFRPNARTVSSLEDVRGLIDGSDTFFIGSRYGRKPGDGDARHGADASNRCGSPGFVRVTGRDTLAFDNYNGNQMYSTLGNIVKDPRVGLTFLDWSTGDAVQVSGTAVIDFAPAGQGKEDGGERVLQVVTVRVTSVVVRVPEAVPGTWTKAQSRPLVLSRKVQEAEGTASFYLEAPPNTPPLAPFKSGQHMPVLVGGLNRSYSLSGPPGAKYYRISVKNIGKVSSALHELEEGEEVESLPPAGSFGPASLKPGSDVDAVVLVAAGVGITPMVSMAHAATMPTAVVHAVRNGKQWPFRGELQEISARAGVPVRLRAFLSGPTEQDLAAAEATAGEAEWKIAAKRVGVEDLLEIAKDLGASRPLFCFCGPLPFSAPLQAALEDAGIPAANIKSESFG</sequence>
<dbReference type="Gene3D" id="2.40.30.10">
    <property type="entry name" value="Translation factors"/>
    <property type="match status" value="1"/>
</dbReference>
<feature type="region of interest" description="Disordered" evidence="1">
    <location>
        <begin position="163"/>
        <end position="182"/>
    </location>
</feature>
<protein>
    <submittedName>
        <fullName evidence="3">Putative phthalate dioxygenase reductase</fullName>
    </submittedName>
</protein>
<dbReference type="InterPro" id="IPR039261">
    <property type="entry name" value="FNR_nucleotide-bd"/>
</dbReference>
<keyword evidence="4" id="KW-1185">Reference proteome</keyword>
<accession>A0A5B8MYZ5</accession>
<reference evidence="3 4" key="1">
    <citation type="submission" date="2018-07" db="EMBL/GenBank/DDBJ databases">
        <title>The complete nuclear genome of the prasinophyte Chloropicon primus (CCMP1205).</title>
        <authorList>
            <person name="Pombert J.-F."/>
            <person name="Otis C."/>
            <person name="Turmel M."/>
            <person name="Lemieux C."/>
        </authorList>
    </citation>
    <scope>NUCLEOTIDE SEQUENCE [LARGE SCALE GENOMIC DNA]</scope>
    <source>
        <strain evidence="3 4">CCMP1205</strain>
    </source>
</reference>
<dbReference type="SUPFAM" id="SSF50475">
    <property type="entry name" value="FMN-binding split barrel"/>
    <property type="match status" value="1"/>
</dbReference>
<dbReference type="InterPro" id="IPR001433">
    <property type="entry name" value="OxRdtase_FAD/NAD-bd"/>
</dbReference>
<dbReference type="Proteomes" id="UP000316726">
    <property type="component" value="Chromosome 18"/>
</dbReference>
<dbReference type="PANTHER" id="PTHR42815:SF2">
    <property type="entry name" value="FAD-BINDING, PUTATIVE (AFU_ORTHOLOGUE AFUA_6G07600)-RELATED"/>
    <property type="match status" value="1"/>
</dbReference>
<evidence type="ECO:0000313" key="3">
    <source>
        <dbReference type="EMBL" id="QDZ25719.1"/>
    </source>
</evidence>
<proteinExistence type="predicted"/>
<organism evidence="3 4">
    <name type="scientific">Chloropicon primus</name>
    <dbReference type="NCBI Taxonomy" id="1764295"/>
    <lineage>
        <taxon>Eukaryota</taxon>
        <taxon>Viridiplantae</taxon>
        <taxon>Chlorophyta</taxon>
        <taxon>Chloropicophyceae</taxon>
        <taxon>Chloropicales</taxon>
        <taxon>Chloropicaceae</taxon>
        <taxon>Chloropicon</taxon>
    </lineage>
</organism>
<dbReference type="InterPro" id="IPR012349">
    <property type="entry name" value="Split_barrel_FMN-bd"/>
</dbReference>
<dbReference type="PRINTS" id="PR00409">
    <property type="entry name" value="PHDIOXRDTASE"/>
</dbReference>
<dbReference type="Gene3D" id="2.30.110.10">
    <property type="entry name" value="Electron Transport, Fmn-binding Protein, Chain A"/>
    <property type="match status" value="1"/>
</dbReference>
<dbReference type="EMBL" id="CP031051">
    <property type="protein sequence ID" value="QDZ25719.1"/>
    <property type="molecule type" value="Genomic_DNA"/>
</dbReference>
<feature type="domain" description="FAD-binding FR-type" evidence="2">
    <location>
        <begin position="333"/>
        <end position="430"/>
    </location>
</feature>
<dbReference type="InterPro" id="IPR017938">
    <property type="entry name" value="Riboflavin_synthase-like_b-brl"/>
</dbReference>
<keyword evidence="3" id="KW-0560">Oxidoreductase</keyword>
<dbReference type="OrthoDB" id="512554at2759"/>
<keyword evidence="3" id="KW-0223">Dioxygenase</keyword>
<dbReference type="AlphaFoldDB" id="A0A5B8MYZ5"/>
<dbReference type="InterPro" id="IPR017927">
    <property type="entry name" value="FAD-bd_FR_type"/>
</dbReference>